<evidence type="ECO:0000256" key="10">
    <source>
        <dbReference type="SAM" id="SignalP"/>
    </source>
</evidence>
<comment type="catalytic activity">
    <reaction evidence="9">
        <text>feruloyl-polysaccharide + H2O = ferulate + polysaccharide.</text>
        <dbReference type="EC" id="3.1.1.73"/>
    </reaction>
</comment>
<keyword evidence="3" id="KW-0964">Secreted</keyword>
<protein>
    <recommendedName>
        <fullName evidence="2">feruloyl esterase</fullName>
        <ecNumber evidence="2">3.1.1.73</ecNumber>
    </recommendedName>
</protein>
<dbReference type="EC" id="3.1.1.73" evidence="2"/>
<dbReference type="InterPro" id="IPR043595">
    <property type="entry name" value="FaeB/C/D"/>
</dbReference>
<name>A0A8K0SKV9_9HYPO</name>
<dbReference type="OrthoDB" id="424610at2759"/>
<comment type="subcellular location">
    <subcellularLocation>
        <location evidence="1">Secreted</location>
    </subcellularLocation>
</comment>
<sequence length="296" mass="31773">MAVFTNLLKFGVALAALCSVVVAQSGCGIPVDFPGQTRTFSISSSGGTRRFLVHLPSNYNPSTRTPVIVAYHGSGASATGFEPYVRFSQPAVNPNMIAVYPAGINGNWQGPTYATPGVNDMVFTTDMVNYLRANFCVDESRIYAAGFSNGGGFVNTLACSRQHGGQFAAFGGVSSALYTDVSGNTNCTPARSPLPLIQLHGYDDGTIRYEGGQGRGGPLPGILEWLSRWATRNSCGQPTILNEGNGVANYTWDCAGRNDAMQHYRLYPLGHNWPGPTGLVDISAEMVRFFSRHRRP</sequence>
<evidence type="ECO:0000256" key="9">
    <source>
        <dbReference type="ARBA" id="ARBA00034075"/>
    </source>
</evidence>
<feature type="chain" id="PRO_5035479227" description="feruloyl esterase" evidence="10">
    <location>
        <begin position="24"/>
        <end position="296"/>
    </location>
</feature>
<evidence type="ECO:0000256" key="1">
    <source>
        <dbReference type="ARBA" id="ARBA00004613"/>
    </source>
</evidence>
<keyword evidence="8" id="KW-0624">Polysaccharide degradation</keyword>
<dbReference type="Proteomes" id="UP000813444">
    <property type="component" value="Unassembled WGS sequence"/>
</dbReference>
<evidence type="ECO:0000256" key="6">
    <source>
        <dbReference type="ARBA" id="ARBA00022801"/>
    </source>
</evidence>
<comment type="caution">
    <text evidence="11">The sequence shown here is derived from an EMBL/GenBank/DDBJ whole genome shotgun (WGS) entry which is preliminary data.</text>
</comment>
<evidence type="ECO:0000256" key="8">
    <source>
        <dbReference type="ARBA" id="ARBA00023326"/>
    </source>
</evidence>
<reference evidence="11" key="1">
    <citation type="journal article" date="2021" name="Nat. Commun.">
        <title>Genetic determinants of endophytism in the Arabidopsis root mycobiome.</title>
        <authorList>
            <person name="Mesny F."/>
            <person name="Miyauchi S."/>
            <person name="Thiergart T."/>
            <person name="Pickel B."/>
            <person name="Atanasova L."/>
            <person name="Karlsson M."/>
            <person name="Huettel B."/>
            <person name="Barry K.W."/>
            <person name="Haridas S."/>
            <person name="Chen C."/>
            <person name="Bauer D."/>
            <person name="Andreopoulos W."/>
            <person name="Pangilinan J."/>
            <person name="LaButti K."/>
            <person name="Riley R."/>
            <person name="Lipzen A."/>
            <person name="Clum A."/>
            <person name="Drula E."/>
            <person name="Henrissat B."/>
            <person name="Kohler A."/>
            <person name="Grigoriev I.V."/>
            <person name="Martin F.M."/>
            <person name="Hacquard S."/>
        </authorList>
    </citation>
    <scope>NUCLEOTIDE SEQUENCE</scope>
    <source>
        <strain evidence="11">MPI-CAGE-CH-0235</strain>
    </source>
</reference>
<feature type="signal peptide" evidence="10">
    <location>
        <begin position="1"/>
        <end position="23"/>
    </location>
</feature>
<dbReference type="InterPro" id="IPR000801">
    <property type="entry name" value="Esterase-like"/>
</dbReference>
<evidence type="ECO:0000256" key="2">
    <source>
        <dbReference type="ARBA" id="ARBA00013091"/>
    </source>
</evidence>
<keyword evidence="5 10" id="KW-0732">Signal</keyword>
<keyword evidence="7" id="KW-0119">Carbohydrate metabolism</keyword>
<dbReference type="PANTHER" id="PTHR38050">
    <property type="match status" value="1"/>
</dbReference>
<dbReference type="SUPFAM" id="SSF53474">
    <property type="entry name" value="alpha/beta-Hydrolases"/>
    <property type="match status" value="1"/>
</dbReference>
<dbReference type="GO" id="GO:0005576">
    <property type="term" value="C:extracellular region"/>
    <property type="evidence" value="ECO:0007669"/>
    <property type="project" value="UniProtKB-SubCell"/>
</dbReference>
<dbReference type="GO" id="GO:0030600">
    <property type="term" value="F:feruloyl esterase activity"/>
    <property type="evidence" value="ECO:0007669"/>
    <property type="project" value="UniProtKB-EC"/>
</dbReference>
<evidence type="ECO:0000256" key="5">
    <source>
        <dbReference type="ARBA" id="ARBA00022729"/>
    </source>
</evidence>
<dbReference type="Pfam" id="PF00756">
    <property type="entry name" value="Esterase"/>
    <property type="match status" value="1"/>
</dbReference>
<evidence type="ECO:0000313" key="11">
    <source>
        <dbReference type="EMBL" id="KAH7305910.1"/>
    </source>
</evidence>
<dbReference type="PANTHER" id="PTHR38050:SF2">
    <property type="entry name" value="FERULOYL ESTERASE C-RELATED"/>
    <property type="match status" value="1"/>
</dbReference>
<proteinExistence type="predicted"/>
<dbReference type="Gene3D" id="3.40.50.1820">
    <property type="entry name" value="alpha/beta hydrolase"/>
    <property type="match status" value="1"/>
</dbReference>
<dbReference type="InterPro" id="IPR029058">
    <property type="entry name" value="AB_hydrolase_fold"/>
</dbReference>
<dbReference type="EMBL" id="JAGPNK010000017">
    <property type="protein sequence ID" value="KAH7305910.1"/>
    <property type="molecule type" value="Genomic_DNA"/>
</dbReference>
<evidence type="ECO:0000313" key="12">
    <source>
        <dbReference type="Proteomes" id="UP000813444"/>
    </source>
</evidence>
<keyword evidence="12" id="KW-1185">Reference proteome</keyword>
<evidence type="ECO:0000256" key="4">
    <source>
        <dbReference type="ARBA" id="ARBA00022651"/>
    </source>
</evidence>
<gene>
    <name evidence="11" type="ORF">B0I35DRAFT_483661</name>
</gene>
<dbReference type="AlphaFoldDB" id="A0A8K0SKV9"/>
<keyword evidence="4" id="KW-0858">Xylan degradation</keyword>
<evidence type="ECO:0000256" key="7">
    <source>
        <dbReference type="ARBA" id="ARBA00023277"/>
    </source>
</evidence>
<evidence type="ECO:0000256" key="3">
    <source>
        <dbReference type="ARBA" id="ARBA00022525"/>
    </source>
</evidence>
<organism evidence="11 12">
    <name type="scientific">Stachybotrys elegans</name>
    <dbReference type="NCBI Taxonomy" id="80388"/>
    <lineage>
        <taxon>Eukaryota</taxon>
        <taxon>Fungi</taxon>
        <taxon>Dikarya</taxon>
        <taxon>Ascomycota</taxon>
        <taxon>Pezizomycotina</taxon>
        <taxon>Sordariomycetes</taxon>
        <taxon>Hypocreomycetidae</taxon>
        <taxon>Hypocreales</taxon>
        <taxon>Stachybotryaceae</taxon>
        <taxon>Stachybotrys</taxon>
    </lineage>
</organism>
<keyword evidence="6" id="KW-0378">Hydrolase</keyword>
<accession>A0A8K0SKV9</accession>
<dbReference type="GO" id="GO:0045493">
    <property type="term" value="P:xylan catabolic process"/>
    <property type="evidence" value="ECO:0007669"/>
    <property type="project" value="UniProtKB-KW"/>
</dbReference>